<dbReference type="Gene3D" id="3.40.449.10">
    <property type="entry name" value="Phosphoenolpyruvate Carboxykinase, domain 1"/>
    <property type="match status" value="1"/>
</dbReference>
<reference evidence="10" key="1">
    <citation type="submission" date="2019-09" db="EMBL/GenBank/DDBJ databases">
        <authorList>
            <person name="Needham M D."/>
        </authorList>
    </citation>
    <scope>NUCLEOTIDE SEQUENCE</scope>
</reference>
<keyword evidence="10" id="KW-0670">Pyruvate</keyword>
<evidence type="ECO:0000256" key="7">
    <source>
        <dbReference type="ARBA" id="ARBA00022840"/>
    </source>
</evidence>
<keyword evidence="10" id="KW-0808">Transferase</keyword>
<evidence type="ECO:0000256" key="3">
    <source>
        <dbReference type="ARBA" id="ARBA00012363"/>
    </source>
</evidence>
<dbReference type="SUPFAM" id="SSF68923">
    <property type="entry name" value="PEP carboxykinase N-terminal domain"/>
    <property type="match status" value="1"/>
</dbReference>
<evidence type="ECO:0000256" key="1">
    <source>
        <dbReference type="ARBA" id="ARBA00004742"/>
    </source>
</evidence>
<organism evidence="10">
    <name type="scientific">seawater metagenome</name>
    <dbReference type="NCBI Taxonomy" id="1561972"/>
    <lineage>
        <taxon>unclassified sequences</taxon>
        <taxon>metagenomes</taxon>
        <taxon>ecological metagenomes</taxon>
    </lineage>
</organism>
<keyword evidence="10" id="KW-0418">Kinase</keyword>
<name>A0A5E8CM24_9ZZZZ</name>
<dbReference type="GO" id="GO:0005829">
    <property type="term" value="C:cytosol"/>
    <property type="evidence" value="ECO:0007669"/>
    <property type="project" value="TreeGrafter"/>
</dbReference>
<keyword evidence="8" id="KW-0456">Lyase</keyword>
<accession>A0A5E8CM24</accession>
<dbReference type="AlphaFoldDB" id="A0A5E8CM24"/>
<dbReference type="EC" id="4.1.1.49" evidence="3"/>
<gene>
    <name evidence="10" type="ORF">CPAV1605_1040</name>
</gene>
<comment type="pathway">
    <text evidence="1">Carbohydrate biosynthesis; gluconeogenesis.</text>
</comment>
<dbReference type="GO" id="GO:0004612">
    <property type="term" value="F:phosphoenolpyruvate carboxykinase (ATP) activity"/>
    <property type="evidence" value="ECO:0007669"/>
    <property type="project" value="UniProtKB-EC"/>
</dbReference>
<dbReference type="EMBL" id="CABVLZ010000004">
    <property type="protein sequence ID" value="VVU95292.1"/>
    <property type="molecule type" value="Genomic_DNA"/>
</dbReference>
<proteinExistence type="inferred from homology"/>
<dbReference type="InterPro" id="IPR008210">
    <property type="entry name" value="PEP_carboxykinase_N"/>
</dbReference>
<dbReference type="GO" id="GO:0006094">
    <property type="term" value="P:gluconeogenesis"/>
    <property type="evidence" value="ECO:0007669"/>
    <property type="project" value="UniProtKB-UniPathway"/>
</dbReference>
<dbReference type="Pfam" id="PF01293">
    <property type="entry name" value="PEPCK_ATP"/>
    <property type="match status" value="1"/>
</dbReference>
<dbReference type="InterPro" id="IPR013035">
    <property type="entry name" value="PEP_carboxykinase_C"/>
</dbReference>
<dbReference type="InterPro" id="IPR001272">
    <property type="entry name" value="PEP_carboxykinase_ATP"/>
</dbReference>
<sequence length="526" mass="59505">MAYKLKEFPNVKNIYRNLSVASLYEHSLKWPNVKLTSTGALSILTGEKTGRSPDAKRIVLSENYTEDLWWSEGTPNIPMSNESYQINKNLGINYLNSLQQLYIFDGYIGWDLEYRKTIRIISSKPYHLLFCKNMLIEANNNELLNFNPEYTMINAGAFSTSPLLNDLTSSSLIAFHFENKEILILGTEYTGEIKKSIFSLMHYLMTLENVLTLHSSVNVGPKGPSIFFGLSGTGKTTLSSDPNMSLIGDDEHCWTDKGLFNIEGGCYAKCLNLNKEKEPDIFNAISYGAVLENIILDEESRVVDYKDDSITQNTRVSYSINKINNTIIPCVCPHPVNIILLTCDSFGLLPLVSKLSLNQALYYFISGFTTKMAGTEQGIDTPISTFSSCFGGAFLTWHPWIYALLLKEKMEKHNTQAWLVNTGWVGEKTKQRVDINISRKIITEINNGNLINNEFDSTPIFNLLIPKKCGDIESNLLNPEFNWSNKKKYINELKKLAKSFQDNMSKLNQDNVFIDVINEGPQLPVE</sequence>
<evidence type="ECO:0000256" key="6">
    <source>
        <dbReference type="ARBA" id="ARBA00022793"/>
    </source>
</evidence>
<dbReference type="PANTHER" id="PTHR30031:SF0">
    <property type="entry name" value="PHOSPHOENOLPYRUVATE CARBOXYKINASE (ATP)"/>
    <property type="match status" value="1"/>
</dbReference>
<evidence type="ECO:0000256" key="4">
    <source>
        <dbReference type="ARBA" id="ARBA00022432"/>
    </source>
</evidence>
<dbReference type="UniPathway" id="UPA00138"/>
<dbReference type="SUPFAM" id="SSF53795">
    <property type="entry name" value="PEP carboxykinase-like"/>
    <property type="match status" value="1"/>
</dbReference>
<comment type="catalytic activity">
    <reaction evidence="9">
        <text>oxaloacetate + ATP = phosphoenolpyruvate + ADP + CO2</text>
        <dbReference type="Rhea" id="RHEA:18617"/>
        <dbReference type="ChEBI" id="CHEBI:16452"/>
        <dbReference type="ChEBI" id="CHEBI:16526"/>
        <dbReference type="ChEBI" id="CHEBI:30616"/>
        <dbReference type="ChEBI" id="CHEBI:58702"/>
        <dbReference type="ChEBI" id="CHEBI:456216"/>
        <dbReference type="EC" id="4.1.1.49"/>
    </reaction>
</comment>
<dbReference type="GO" id="GO:0005524">
    <property type="term" value="F:ATP binding"/>
    <property type="evidence" value="ECO:0007669"/>
    <property type="project" value="UniProtKB-KW"/>
</dbReference>
<dbReference type="HAMAP" id="MF_00453">
    <property type="entry name" value="PEPCK_ATP"/>
    <property type="match status" value="1"/>
</dbReference>
<keyword evidence="5" id="KW-0547">Nucleotide-binding</keyword>
<keyword evidence="7" id="KW-0067">ATP-binding</keyword>
<dbReference type="NCBIfam" id="TIGR00224">
    <property type="entry name" value="pckA"/>
    <property type="match status" value="1"/>
</dbReference>
<comment type="similarity">
    <text evidence="2">Belongs to the phosphoenolpyruvate carboxykinase (ATP) family.</text>
</comment>
<dbReference type="NCBIfam" id="NF006820">
    <property type="entry name" value="PRK09344.1-2"/>
    <property type="match status" value="1"/>
</dbReference>
<dbReference type="Gene3D" id="2.170.8.10">
    <property type="entry name" value="Phosphoenolpyruvate Carboxykinase, domain 2"/>
    <property type="match status" value="1"/>
</dbReference>
<keyword evidence="4" id="KW-0312">Gluconeogenesis</keyword>
<evidence type="ECO:0000313" key="10">
    <source>
        <dbReference type="EMBL" id="VVU95292.1"/>
    </source>
</evidence>
<evidence type="ECO:0000256" key="9">
    <source>
        <dbReference type="ARBA" id="ARBA00047371"/>
    </source>
</evidence>
<dbReference type="PIRSF" id="PIRSF006294">
    <property type="entry name" value="PEP_crbxkin"/>
    <property type="match status" value="1"/>
</dbReference>
<dbReference type="GO" id="GO:0016301">
    <property type="term" value="F:kinase activity"/>
    <property type="evidence" value="ECO:0007669"/>
    <property type="project" value="UniProtKB-KW"/>
</dbReference>
<dbReference type="NCBIfam" id="NF006821">
    <property type="entry name" value="PRK09344.1-3"/>
    <property type="match status" value="1"/>
</dbReference>
<keyword evidence="6" id="KW-0210">Decarboxylase</keyword>
<dbReference type="Gene3D" id="3.90.228.20">
    <property type="match status" value="1"/>
</dbReference>
<protein>
    <recommendedName>
        <fullName evidence="3">phosphoenolpyruvate carboxykinase (ATP)</fullName>
        <ecNumber evidence="3">4.1.1.49</ecNumber>
    </recommendedName>
</protein>
<dbReference type="PANTHER" id="PTHR30031">
    <property type="entry name" value="PHOSPHOENOLPYRUVATE CARBOXYKINASE ATP"/>
    <property type="match status" value="1"/>
</dbReference>
<evidence type="ECO:0000256" key="2">
    <source>
        <dbReference type="ARBA" id="ARBA00006052"/>
    </source>
</evidence>
<evidence type="ECO:0000256" key="8">
    <source>
        <dbReference type="ARBA" id="ARBA00023239"/>
    </source>
</evidence>
<evidence type="ECO:0000256" key="5">
    <source>
        <dbReference type="ARBA" id="ARBA00022741"/>
    </source>
</evidence>